<feature type="domain" description="FLYWCH-type" evidence="4">
    <location>
        <begin position="159"/>
        <end position="217"/>
    </location>
</feature>
<evidence type="ECO:0000256" key="1">
    <source>
        <dbReference type="ARBA" id="ARBA00022723"/>
    </source>
</evidence>
<gene>
    <name evidence="5" type="ORF">MGAL_10B083221</name>
</gene>
<proteinExistence type="predicted"/>
<dbReference type="PANTHER" id="PTHR20956:SF12">
    <property type="entry name" value="FLYWCH-TYPE DOMAIN-CONTAINING PROTEIN"/>
    <property type="match status" value="1"/>
</dbReference>
<dbReference type="AlphaFoldDB" id="A0A8B6CMM3"/>
<sequence length="236" mass="26055">MSDVVEKTIAALPKIFGENLLGGIGQGVQSPKYLSGLAMVVYKCISCEREVRPRQHAILCDVCERKQHRLCGTGITLQAYNDAKLGNGLQFICRSCEKCNRHDRPAEETASKPAQPVNDTFKFGHQNSADISLNAELDLPDEILEDDNIIHYKVLEKGSKRGGRLLTASNGYTFGVKKDLKKSTLWTCSVRSAKIRCHATVSQVGDVFRAGIQNHIHPADLELPIYKEVAAKVSTF</sequence>
<dbReference type="EMBL" id="UYJE01001985">
    <property type="protein sequence ID" value="VDI06915.1"/>
    <property type="molecule type" value="Genomic_DNA"/>
</dbReference>
<keyword evidence="6" id="KW-1185">Reference proteome</keyword>
<dbReference type="Proteomes" id="UP000596742">
    <property type="component" value="Unassembled WGS sequence"/>
</dbReference>
<name>A0A8B6CMM3_MYTGA</name>
<evidence type="ECO:0000313" key="5">
    <source>
        <dbReference type="EMBL" id="VDI06915.1"/>
    </source>
</evidence>
<dbReference type="InterPro" id="IPR007588">
    <property type="entry name" value="Znf_FLYWCH"/>
</dbReference>
<dbReference type="Gene3D" id="2.20.25.240">
    <property type="match status" value="1"/>
</dbReference>
<dbReference type="InterPro" id="IPR011011">
    <property type="entry name" value="Znf_FYVE_PHD"/>
</dbReference>
<dbReference type="OrthoDB" id="6161554at2759"/>
<dbReference type="InterPro" id="IPR013083">
    <property type="entry name" value="Znf_RING/FYVE/PHD"/>
</dbReference>
<reference evidence="5" key="1">
    <citation type="submission" date="2018-11" db="EMBL/GenBank/DDBJ databases">
        <authorList>
            <person name="Alioto T."/>
            <person name="Alioto T."/>
        </authorList>
    </citation>
    <scope>NUCLEOTIDE SEQUENCE</scope>
</reference>
<comment type="caution">
    <text evidence="5">The sequence shown here is derived from an EMBL/GenBank/DDBJ whole genome shotgun (WGS) entry which is preliminary data.</text>
</comment>
<keyword evidence="1" id="KW-0479">Metal-binding</keyword>
<evidence type="ECO:0000313" key="6">
    <source>
        <dbReference type="Proteomes" id="UP000596742"/>
    </source>
</evidence>
<accession>A0A8B6CMM3</accession>
<keyword evidence="3" id="KW-0862">Zinc</keyword>
<evidence type="ECO:0000256" key="2">
    <source>
        <dbReference type="ARBA" id="ARBA00022771"/>
    </source>
</evidence>
<dbReference type="PANTHER" id="PTHR20956">
    <property type="entry name" value="HEH2P"/>
    <property type="match status" value="1"/>
</dbReference>
<dbReference type="Pfam" id="PF04500">
    <property type="entry name" value="FLYWCH"/>
    <property type="match status" value="1"/>
</dbReference>
<dbReference type="GO" id="GO:0008270">
    <property type="term" value="F:zinc ion binding"/>
    <property type="evidence" value="ECO:0007669"/>
    <property type="project" value="UniProtKB-KW"/>
</dbReference>
<protein>
    <recommendedName>
        <fullName evidence="4">FLYWCH-type domain-containing protein</fullName>
    </recommendedName>
</protein>
<evidence type="ECO:0000259" key="4">
    <source>
        <dbReference type="Pfam" id="PF04500"/>
    </source>
</evidence>
<dbReference type="SUPFAM" id="SSF57903">
    <property type="entry name" value="FYVE/PHD zinc finger"/>
    <property type="match status" value="1"/>
</dbReference>
<keyword evidence="2" id="KW-0863">Zinc-finger</keyword>
<evidence type="ECO:0000256" key="3">
    <source>
        <dbReference type="ARBA" id="ARBA00022833"/>
    </source>
</evidence>
<organism evidence="5 6">
    <name type="scientific">Mytilus galloprovincialis</name>
    <name type="common">Mediterranean mussel</name>
    <dbReference type="NCBI Taxonomy" id="29158"/>
    <lineage>
        <taxon>Eukaryota</taxon>
        <taxon>Metazoa</taxon>
        <taxon>Spiralia</taxon>
        <taxon>Lophotrochozoa</taxon>
        <taxon>Mollusca</taxon>
        <taxon>Bivalvia</taxon>
        <taxon>Autobranchia</taxon>
        <taxon>Pteriomorphia</taxon>
        <taxon>Mytilida</taxon>
        <taxon>Mytiloidea</taxon>
        <taxon>Mytilidae</taxon>
        <taxon>Mytilinae</taxon>
        <taxon>Mytilus</taxon>
    </lineage>
</organism>
<dbReference type="Gene3D" id="3.30.40.10">
    <property type="entry name" value="Zinc/RING finger domain, C3HC4 (zinc finger)"/>
    <property type="match status" value="1"/>
</dbReference>